<evidence type="ECO:0000256" key="1">
    <source>
        <dbReference type="ARBA" id="ARBA00004370"/>
    </source>
</evidence>
<evidence type="ECO:0000256" key="7">
    <source>
        <dbReference type="ARBA" id="ARBA00024203"/>
    </source>
</evidence>
<dbReference type="GO" id="GO:0005789">
    <property type="term" value="C:endoplasmic reticulum membrane"/>
    <property type="evidence" value="ECO:0007669"/>
    <property type="project" value="TreeGrafter"/>
</dbReference>
<dbReference type="GO" id="GO:0015031">
    <property type="term" value="P:protein transport"/>
    <property type="evidence" value="ECO:0007669"/>
    <property type="project" value="UniProtKB-KW"/>
</dbReference>
<dbReference type="OrthoDB" id="15356at2759"/>
<dbReference type="PANTHER" id="PTHR15858:SF0">
    <property type="entry name" value="IMMEDIATE EARLY RESPONSE 3-INTERACTING PROTEIN 1"/>
    <property type="match status" value="1"/>
</dbReference>
<dbReference type="EMBL" id="KZ819638">
    <property type="protein sequence ID" value="PWN88579.1"/>
    <property type="molecule type" value="Genomic_DNA"/>
</dbReference>
<keyword evidence="11" id="KW-1185">Reference proteome</keyword>
<dbReference type="STRING" id="215250.A0A316YHA5"/>
<dbReference type="Proteomes" id="UP000245768">
    <property type="component" value="Unassembled WGS sequence"/>
</dbReference>
<dbReference type="AlphaFoldDB" id="A0A316YHA5"/>
<dbReference type="PANTHER" id="PTHR15858">
    <property type="entry name" value="IMMEDIATE EARLY RESPONSE 3-INTERACTING PROTEIN 1"/>
    <property type="match status" value="1"/>
</dbReference>
<reference evidence="10 11" key="1">
    <citation type="journal article" date="2018" name="Mol. Biol. Evol.">
        <title>Broad Genomic Sampling Reveals a Smut Pathogenic Ancestry of the Fungal Clade Ustilaginomycotina.</title>
        <authorList>
            <person name="Kijpornyongpan T."/>
            <person name="Mondo S.J."/>
            <person name="Barry K."/>
            <person name="Sandor L."/>
            <person name="Lee J."/>
            <person name="Lipzen A."/>
            <person name="Pangilinan J."/>
            <person name="LaButti K."/>
            <person name="Hainaut M."/>
            <person name="Henrissat B."/>
            <person name="Grigoriev I.V."/>
            <person name="Spatafora J.W."/>
            <person name="Aime M.C."/>
        </authorList>
    </citation>
    <scope>NUCLEOTIDE SEQUENCE [LARGE SCALE GENOMIC DNA]</scope>
    <source>
        <strain evidence="10 11">MCA 4198</strain>
    </source>
</reference>
<evidence type="ECO:0000256" key="5">
    <source>
        <dbReference type="ARBA" id="ARBA00022989"/>
    </source>
</evidence>
<dbReference type="GO" id="GO:0006888">
    <property type="term" value="P:endoplasmic reticulum to Golgi vesicle-mediated transport"/>
    <property type="evidence" value="ECO:0007669"/>
    <property type="project" value="TreeGrafter"/>
</dbReference>
<evidence type="ECO:0000256" key="8">
    <source>
        <dbReference type="SAM" id="Phobius"/>
    </source>
</evidence>
<name>A0A316YHA5_9BASI</name>
<sequence length="87" mass="9587">MASTLGTFLYVALLLVNAIAILNEERFLARVGWSTSQLSQRGFNGFSAPGGEPGIKERLINLIGAVRMLLRIPLIVFNIVIIIYELI</sequence>
<evidence type="ECO:0000256" key="9">
    <source>
        <dbReference type="SAM" id="SignalP"/>
    </source>
</evidence>
<evidence type="ECO:0000313" key="10">
    <source>
        <dbReference type="EMBL" id="PWN88579.1"/>
    </source>
</evidence>
<evidence type="ECO:0000256" key="2">
    <source>
        <dbReference type="ARBA" id="ARBA00022448"/>
    </source>
</evidence>
<dbReference type="Pfam" id="PF08571">
    <property type="entry name" value="Yos1"/>
    <property type="match status" value="1"/>
</dbReference>
<protein>
    <submittedName>
        <fullName evidence="10">Yos1-like protein</fullName>
    </submittedName>
</protein>
<accession>A0A316YHA5</accession>
<dbReference type="GO" id="GO:0000139">
    <property type="term" value="C:Golgi membrane"/>
    <property type="evidence" value="ECO:0007669"/>
    <property type="project" value="TreeGrafter"/>
</dbReference>
<comment type="subcellular location">
    <subcellularLocation>
        <location evidence="1">Membrane</location>
    </subcellularLocation>
</comment>
<keyword evidence="5 8" id="KW-1133">Transmembrane helix</keyword>
<dbReference type="InterPro" id="IPR013880">
    <property type="entry name" value="Yos1"/>
</dbReference>
<keyword evidence="6 8" id="KW-0472">Membrane</keyword>
<evidence type="ECO:0000313" key="11">
    <source>
        <dbReference type="Proteomes" id="UP000245768"/>
    </source>
</evidence>
<keyword evidence="3 8" id="KW-0812">Transmembrane</keyword>
<dbReference type="GeneID" id="37046096"/>
<keyword evidence="4" id="KW-0653">Protein transport</keyword>
<evidence type="ECO:0000256" key="4">
    <source>
        <dbReference type="ARBA" id="ARBA00022927"/>
    </source>
</evidence>
<comment type="similarity">
    <text evidence="7">Belongs to the YOS1 family.</text>
</comment>
<proteinExistence type="inferred from homology"/>
<feature type="chain" id="PRO_5016441795" evidence="9">
    <location>
        <begin position="21"/>
        <end position="87"/>
    </location>
</feature>
<feature type="signal peptide" evidence="9">
    <location>
        <begin position="1"/>
        <end position="20"/>
    </location>
</feature>
<gene>
    <name evidence="10" type="ORF">FA10DRAFT_288114</name>
</gene>
<feature type="transmembrane region" description="Helical" evidence="8">
    <location>
        <begin position="68"/>
        <end position="86"/>
    </location>
</feature>
<keyword evidence="2" id="KW-0813">Transport</keyword>
<evidence type="ECO:0000256" key="3">
    <source>
        <dbReference type="ARBA" id="ARBA00022692"/>
    </source>
</evidence>
<dbReference type="InParanoid" id="A0A316YHA5"/>
<dbReference type="RefSeq" id="XP_025375777.1">
    <property type="nucleotide sequence ID" value="XM_025524180.1"/>
</dbReference>
<evidence type="ECO:0000256" key="6">
    <source>
        <dbReference type="ARBA" id="ARBA00023136"/>
    </source>
</evidence>
<keyword evidence="9" id="KW-0732">Signal</keyword>
<dbReference type="FunCoup" id="A0A316YHA5">
    <property type="interactions" value="147"/>
</dbReference>
<organism evidence="10 11">
    <name type="scientific">Acaromyces ingoldii</name>
    <dbReference type="NCBI Taxonomy" id="215250"/>
    <lineage>
        <taxon>Eukaryota</taxon>
        <taxon>Fungi</taxon>
        <taxon>Dikarya</taxon>
        <taxon>Basidiomycota</taxon>
        <taxon>Ustilaginomycotina</taxon>
        <taxon>Exobasidiomycetes</taxon>
        <taxon>Exobasidiales</taxon>
        <taxon>Cryptobasidiaceae</taxon>
        <taxon>Acaromyces</taxon>
    </lineage>
</organism>
<dbReference type="GO" id="GO:0030134">
    <property type="term" value="C:COPII-coated ER to Golgi transport vesicle"/>
    <property type="evidence" value="ECO:0007669"/>
    <property type="project" value="TreeGrafter"/>
</dbReference>